<dbReference type="Pfam" id="PF02498">
    <property type="entry name" value="Bro-N"/>
    <property type="match status" value="1"/>
</dbReference>
<dbReference type="AlphaFoldDB" id="A0A0B3RU59"/>
<protein>
    <submittedName>
        <fullName evidence="2">Prophage antirepressor</fullName>
    </submittedName>
</protein>
<dbReference type="RefSeq" id="WP_052244853.1">
    <property type="nucleotide sequence ID" value="NZ_JSUQ01000028.1"/>
</dbReference>
<dbReference type="Proteomes" id="UP000030960">
    <property type="component" value="Unassembled WGS sequence"/>
</dbReference>
<keyword evidence="3" id="KW-1185">Reference proteome</keyword>
<dbReference type="PANTHER" id="PTHR36180">
    <property type="entry name" value="DNA-BINDING PROTEIN-RELATED-RELATED"/>
    <property type="match status" value="1"/>
</dbReference>
<dbReference type="PROSITE" id="PS51750">
    <property type="entry name" value="BRO_N"/>
    <property type="match status" value="1"/>
</dbReference>
<evidence type="ECO:0000259" key="1">
    <source>
        <dbReference type="PROSITE" id="PS51750"/>
    </source>
</evidence>
<evidence type="ECO:0000313" key="3">
    <source>
        <dbReference type="Proteomes" id="UP000030960"/>
    </source>
</evidence>
<name>A0A0B3RU59_9RHOB</name>
<dbReference type="EMBL" id="JSUQ01000028">
    <property type="protein sequence ID" value="KHQ50298.1"/>
    <property type="molecule type" value="Genomic_DNA"/>
</dbReference>
<gene>
    <name evidence="2" type="ORF">OA50_05146</name>
</gene>
<sequence>MSAEIIPFDFDEQAVRVVMRGDDPWFVAADVCRVLDIGNSRDATARLDDDERLTVGNPDGQTGRGGARQLTIISESGLYALVLTSRKPEARRFRKWITAEVLPSLRRSGTYQVPTADAGIDADTDAGTVAGMPMQEAALWLQMVREARLTRGTRAATSVWDRSPLPALAQLAPARAEARVQDGHGCLAHLLALEGETIEAARAHQLEVAWLSSLGLRVYPEALFVANGSLPAFDGTEWSGGLHRPALLSLPGVHPAPTVRSLNGAARRGLLLPWRLVDGDLA</sequence>
<reference evidence="2 3" key="1">
    <citation type="submission" date="2014-10" db="EMBL/GenBank/DDBJ databases">
        <title>Genome sequence of Ponticoccus sp. strain UMTAT08 isolated from clonal culture of toxic dinoflagellate Alexandrium tamiyavanichii.</title>
        <authorList>
            <person name="Gan H.Y."/>
            <person name="Muhd D.-D."/>
            <person name="Mohd Noor M.E."/>
            <person name="Yeong Y.S."/>
            <person name="Usup G."/>
        </authorList>
    </citation>
    <scope>NUCLEOTIDE SEQUENCE [LARGE SCALE GENOMIC DNA]</scope>
    <source>
        <strain evidence="2 3">UMTAT08</strain>
    </source>
</reference>
<accession>A0A0B3RU59</accession>
<dbReference type="SMART" id="SM01040">
    <property type="entry name" value="Bro-N"/>
    <property type="match status" value="1"/>
</dbReference>
<evidence type="ECO:0000313" key="2">
    <source>
        <dbReference type="EMBL" id="KHQ50298.1"/>
    </source>
</evidence>
<comment type="caution">
    <text evidence="2">The sequence shown here is derived from an EMBL/GenBank/DDBJ whole genome shotgun (WGS) entry which is preliminary data.</text>
</comment>
<dbReference type="OrthoDB" id="9808959at2"/>
<dbReference type="InterPro" id="IPR003497">
    <property type="entry name" value="BRO_N_domain"/>
</dbReference>
<feature type="domain" description="Bro-N" evidence="1">
    <location>
        <begin position="1"/>
        <end position="109"/>
    </location>
</feature>
<organism evidence="2 3">
    <name type="scientific">Mameliella alba</name>
    <dbReference type="NCBI Taxonomy" id="561184"/>
    <lineage>
        <taxon>Bacteria</taxon>
        <taxon>Pseudomonadati</taxon>
        <taxon>Pseudomonadota</taxon>
        <taxon>Alphaproteobacteria</taxon>
        <taxon>Rhodobacterales</taxon>
        <taxon>Roseobacteraceae</taxon>
        <taxon>Mameliella</taxon>
    </lineage>
</organism>
<dbReference type="PANTHER" id="PTHR36180:SF2">
    <property type="entry name" value="BRO FAMILY PROTEIN"/>
    <property type="match status" value="1"/>
</dbReference>
<proteinExistence type="predicted"/>